<dbReference type="AlphaFoldDB" id="A0AAV0V7K6"/>
<feature type="signal peptide" evidence="1">
    <location>
        <begin position="1"/>
        <end position="22"/>
    </location>
</feature>
<evidence type="ECO:0000256" key="1">
    <source>
        <dbReference type="SAM" id="SignalP"/>
    </source>
</evidence>
<keyword evidence="1" id="KW-0732">Signal</keyword>
<name>A0AAV0V7K6_9STRA</name>
<organism evidence="2 3">
    <name type="scientific">Peronospora destructor</name>
    <dbReference type="NCBI Taxonomy" id="86335"/>
    <lineage>
        <taxon>Eukaryota</taxon>
        <taxon>Sar</taxon>
        <taxon>Stramenopiles</taxon>
        <taxon>Oomycota</taxon>
        <taxon>Peronosporomycetes</taxon>
        <taxon>Peronosporales</taxon>
        <taxon>Peronosporaceae</taxon>
        <taxon>Peronospora</taxon>
    </lineage>
</organism>
<gene>
    <name evidence="2" type="ORF">PDE001_LOCUS9640</name>
</gene>
<dbReference type="EMBL" id="CANTFM010002110">
    <property type="protein sequence ID" value="CAI5744493.1"/>
    <property type="molecule type" value="Genomic_DNA"/>
</dbReference>
<comment type="caution">
    <text evidence="2">The sequence shown here is derived from an EMBL/GenBank/DDBJ whole genome shotgun (WGS) entry which is preliminary data.</text>
</comment>
<dbReference type="Proteomes" id="UP001162029">
    <property type="component" value="Unassembled WGS sequence"/>
</dbReference>
<accession>A0AAV0V7K6</accession>
<sequence length="104" mass="11751">MHLSQFCLLVTLTFIACCTAYASTEDLIQDKNLRTKSQRKLKENIDEVADEERFSPFNFVKGAKKKVRAALEDMKGGLLSSMGLKEKSQLDKFMAKLKALFNGK</sequence>
<proteinExistence type="predicted"/>
<evidence type="ECO:0000313" key="2">
    <source>
        <dbReference type="EMBL" id="CAI5744493.1"/>
    </source>
</evidence>
<reference evidence="2" key="1">
    <citation type="submission" date="2022-12" db="EMBL/GenBank/DDBJ databases">
        <authorList>
            <person name="Webb A."/>
        </authorList>
    </citation>
    <scope>NUCLEOTIDE SEQUENCE</scope>
    <source>
        <strain evidence="2">Pd1</strain>
    </source>
</reference>
<feature type="chain" id="PRO_5043561336" evidence="1">
    <location>
        <begin position="23"/>
        <end position="104"/>
    </location>
</feature>
<evidence type="ECO:0000313" key="3">
    <source>
        <dbReference type="Proteomes" id="UP001162029"/>
    </source>
</evidence>
<protein>
    <submittedName>
        <fullName evidence="2">Uncharacterized protein</fullName>
    </submittedName>
</protein>
<keyword evidence="3" id="KW-1185">Reference proteome</keyword>